<feature type="region of interest" description="Disordered" evidence="1">
    <location>
        <begin position="331"/>
        <end position="417"/>
    </location>
</feature>
<evidence type="ECO:0000259" key="2">
    <source>
        <dbReference type="Pfam" id="PF19005"/>
    </source>
</evidence>
<dbReference type="Pfam" id="PF19005">
    <property type="entry name" value="DUF5734"/>
    <property type="match status" value="1"/>
</dbReference>
<feature type="domain" description="DUF5734" evidence="2">
    <location>
        <begin position="25"/>
        <end position="107"/>
    </location>
</feature>
<feature type="compositionally biased region" description="Low complexity" evidence="1">
    <location>
        <begin position="332"/>
        <end position="350"/>
    </location>
</feature>
<feature type="compositionally biased region" description="Basic residues" evidence="1">
    <location>
        <begin position="405"/>
        <end position="417"/>
    </location>
</feature>
<name>A0ABR4QQG9_9CEST</name>
<protein>
    <recommendedName>
        <fullName evidence="2">DUF5734 domain-containing protein</fullName>
    </recommendedName>
</protein>
<evidence type="ECO:0000313" key="4">
    <source>
        <dbReference type="Proteomes" id="UP001651158"/>
    </source>
</evidence>
<feature type="region of interest" description="Disordered" evidence="1">
    <location>
        <begin position="110"/>
        <end position="219"/>
    </location>
</feature>
<gene>
    <name evidence="3" type="ORF">TcWFU_003966</name>
</gene>
<dbReference type="InterPro" id="IPR043792">
    <property type="entry name" value="DUF5734"/>
</dbReference>
<organism evidence="3 4">
    <name type="scientific">Taenia crassiceps</name>
    <dbReference type="NCBI Taxonomy" id="6207"/>
    <lineage>
        <taxon>Eukaryota</taxon>
        <taxon>Metazoa</taxon>
        <taxon>Spiralia</taxon>
        <taxon>Lophotrochozoa</taxon>
        <taxon>Platyhelminthes</taxon>
        <taxon>Cestoda</taxon>
        <taxon>Eucestoda</taxon>
        <taxon>Cyclophyllidea</taxon>
        <taxon>Taeniidae</taxon>
        <taxon>Taenia</taxon>
    </lineage>
</organism>
<sequence>MTEYNLDHFHVGKYKKEAKLNAQMTKELQKAVKAKPKGTKAKIQQNKVVFKNSKEEIIRADIAKVQRNKEKKIIVIASKLDKKKAAEIYALKFSDEKEFNEFFETIKEEKTPKEEEKCEVSKAPKELKNHEPAATAPTPKPAYSESRTTTPSPDFSEMKRTSPSLSSSISYARTPSPTSTSYTSPRSGYPRAPQTANRNKNYSRSSLSQSSSTLMRPSSVGAATYVTTDALPSRTRSRISVRGGRVSAKDVYPMKERSVKARGKSHTEPTFLTYVPNKGMVESMEGNVYLYAKTNANASTAASPFASSTSSSSTLATDPARKAQLFRLIRVSRSSSTSSRSSSSSSSSSSRSRKSRNTSPSSSTIRVKRVNVWKYRNRNAPSAMDDGIGGGRSRPQSAEYVRCPTCHHRSRSLARKP</sequence>
<feature type="compositionally biased region" description="Low complexity" evidence="1">
    <location>
        <begin position="170"/>
        <end position="190"/>
    </location>
</feature>
<evidence type="ECO:0000256" key="1">
    <source>
        <dbReference type="SAM" id="MobiDB-lite"/>
    </source>
</evidence>
<accession>A0ABR4QQG9</accession>
<proteinExistence type="predicted"/>
<evidence type="ECO:0000313" key="3">
    <source>
        <dbReference type="EMBL" id="KAL5111875.1"/>
    </source>
</evidence>
<comment type="caution">
    <text evidence="3">The sequence shown here is derived from an EMBL/GenBank/DDBJ whole genome shotgun (WGS) entry which is preliminary data.</text>
</comment>
<keyword evidence="4" id="KW-1185">Reference proteome</keyword>
<feature type="compositionally biased region" description="Basic and acidic residues" evidence="1">
    <location>
        <begin position="110"/>
        <end position="131"/>
    </location>
</feature>
<reference evidence="3 4" key="1">
    <citation type="journal article" date="2022" name="Front. Cell. Infect. Microbiol.">
        <title>The Genomes of Two Strains of Taenia crassiceps the Animal Model for the Study of Human Cysticercosis.</title>
        <authorList>
            <person name="Bobes R.J."/>
            <person name="Estrada K."/>
            <person name="Rios-Valencia D.G."/>
            <person name="Calderon-Gallegos A."/>
            <person name="de la Torre P."/>
            <person name="Carrero J.C."/>
            <person name="Sanchez-Flores A."/>
            <person name="Laclette J.P."/>
        </authorList>
    </citation>
    <scope>NUCLEOTIDE SEQUENCE [LARGE SCALE GENOMIC DNA]</scope>
    <source>
        <strain evidence="3">WFUcys</strain>
    </source>
</reference>
<dbReference type="Proteomes" id="UP001651158">
    <property type="component" value="Unassembled WGS sequence"/>
</dbReference>
<feature type="compositionally biased region" description="Basic residues" evidence="1">
    <location>
        <begin position="366"/>
        <end position="377"/>
    </location>
</feature>
<dbReference type="EMBL" id="JAKROA010000001">
    <property type="protein sequence ID" value="KAL5111875.1"/>
    <property type="molecule type" value="Genomic_DNA"/>
</dbReference>
<feature type="compositionally biased region" description="Low complexity" evidence="1">
    <location>
        <begin position="203"/>
        <end position="219"/>
    </location>
</feature>